<protein>
    <submittedName>
        <fullName evidence="5">SAM-dependent methyltransferase</fullName>
    </submittedName>
</protein>
<evidence type="ECO:0000256" key="1">
    <source>
        <dbReference type="ARBA" id="ARBA00022603"/>
    </source>
</evidence>
<dbReference type="SUPFAM" id="SSF53335">
    <property type="entry name" value="S-adenosyl-L-methionine-dependent methyltransferases"/>
    <property type="match status" value="1"/>
</dbReference>
<dbReference type="GO" id="GO:0008757">
    <property type="term" value="F:S-adenosylmethionine-dependent methyltransferase activity"/>
    <property type="evidence" value="ECO:0007669"/>
    <property type="project" value="InterPro"/>
</dbReference>
<dbReference type="GO" id="GO:0032259">
    <property type="term" value="P:methylation"/>
    <property type="evidence" value="ECO:0007669"/>
    <property type="project" value="UniProtKB-KW"/>
</dbReference>
<gene>
    <name evidence="5" type="ORF">DI396_09235</name>
</gene>
<dbReference type="Proteomes" id="UP000248012">
    <property type="component" value="Unassembled WGS sequence"/>
</dbReference>
<organism evidence="5 6">
    <name type="scientific">Litorivita pollutaquae</name>
    <dbReference type="NCBI Taxonomy" id="2200892"/>
    <lineage>
        <taxon>Bacteria</taxon>
        <taxon>Pseudomonadati</taxon>
        <taxon>Pseudomonadota</taxon>
        <taxon>Alphaproteobacteria</taxon>
        <taxon>Rhodobacterales</taxon>
        <taxon>Paracoccaceae</taxon>
        <taxon>Litorivita</taxon>
    </lineage>
</organism>
<dbReference type="PANTHER" id="PTHR13090">
    <property type="entry name" value="ARGININE-HYDROXYLASE NDUFAF5, MITOCHONDRIAL"/>
    <property type="match status" value="1"/>
</dbReference>
<evidence type="ECO:0000256" key="3">
    <source>
        <dbReference type="SAM" id="MobiDB-lite"/>
    </source>
</evidence>
<keyword evidence="6" id="KW-1185">Reference proteome</keyword>
<dbReference type="EMBL" id="QFVT01000005">
    <property type="protein sequence ID" value="PYC47739.1"/>
    <property type="molecule type" value="Genomic_DNA"/>
</dbReference>
<feature type="domain" description="Methyltransferase type 11" evidence="4">
    <location>
        <begin position="61"/>
        <end position="116"/>
    </location>
</feature>
<feature type="region of interest" description="Disordered" evidence="3">
    <location>
        <begin position="257"/>
        <end position="287"/>
    </location>
</feature>
<name>A0A2V4MQE1_9RHOB</name>
<dbReference type="Pfam" id="PF08241">
    <property type="entry name" value="Methyltransf_11"/>
    <property type="match status" value="1"/>
</dbReference>
<dbReference type="InterPro" id="IPR013216">
    <property type="entry name" value="Methyltransf_11"/>
</dbReference>
<dbReference type="Gene3D" id="3.40.50.150">
    <property type="entry name" value="Vaccinia Virus protein VP39"/>
    <property type="match status" value="1"/>
</dbReference>
<keyword evidence="1 5" id="KW-0489">Methyltransferase</keyword>
<dbReference type="InterPro" id="IPR050602">
    <property type="entry name" value="Malonyl-ACP_OMT"/>
</dbReference>
<sequence>MTQNPSLTDRTALLRNRTRAAKGFASFLHESAAEEINDRLAMVNRTFTDMALVTGHDGFWRQNFDTAQIVADEDALNLAPQAHDLVVHAMALHWSDDPVGQLVQARRALRPDGLFLAVFFGGQTLSELRAALAQAESEVTGGLSPRVAPMGEIRDLGGLLQRAGFALPVADSVPLTVTYKSALHLMHDLRAMGENNALTSRLRRPTRRAVFTRAAEIYAQHFAAEDATGAVNTIAAAQTKRIKATFELTVLTGWAPDDSQQKPLRPGSASQRLADALGTDETPLTPL</sequence>
<accession>A0A2V4MQE1</accession>
<comment type="caution">
    <text evidence="5">The sequence shown here is derived from an EMBL/GenBank/DDBJ whole genome shotgun (WGS) entry which is preliminary data.</text>
</comment>
<evidence type="ECO:0000313" key="5">
    <source>
        <dbReference type="EMBL" id="PYC47739.1"/>
    </source>
</evidence>
<evidence type="ECO:0000256" key="2">
    <source>
        <dbReference type="ARBA" id="ARBA00022679"/>
    </source>
</evidence>
<dbReference type="OrthoDB" id="9793723at2"/>
<proteinExistence type="predicted"/>
<dbReference type="RefSeq" id="WP_110796046.1">
    <property type="nucleotide sequence ID" value="NZ_KZ826484.1"/>
</dbReference>
<keyword evidence="2 5" id="KW-0808">Transferase</keyword>
<evidence type="ECO:0000259" key="4">
    <source>
        <dbReference type="Pfam" id="PF08241"/>
    </source>
</evidence>
<reference evidence="5 6" key="1">
    <citation type="submission" date="2018-05" db="EMBL/GenBank/DDBJ databases">
        <title>Oceanovita maritima gen. nov., sp. nov., a marine bacterium in the family Rhodobacteraceae isolated from surface seawater of Lundu port Xiamen, China.</title>
        <authorList>
            <person name="Hetharua B.H."/>
            <person name="Min D."/>
            <person name="Liao H."/>
            <person name="Tian Y."/>
        </authorList>
    </citation>
    <scope>NUCLEOTIDE SEQUENCE [LARGE SCALE GENOMIC DNA]</scope>
    <source>
        <strain evidence="5 6">FSX-11</strain>
    </source>
</reference>
<dbReference type="CDD" id="cd02440">
    <property type="entry name" value="AdoMet_MTases"/>
    <property type="match status" value="1"/>
</dbReference>
<evidence type="ECO:0000313" key="6">
    <source>
        <dbReference type="Proteomes" id="UP000248012"/>
    </source>
</evidence>
<dbReference type="InterPro" id="IPR029063">
    <property type="entry name" value="SAM-dependent_MTases_sf"/>
</dbReference>
<dbReference type="AlphaFoldDB" id="A0A2V4MQE1"/>
<dbReference type="PANTHER" id="PTHR13090:SF1">
    <property type="entry name" value="ARGININE-HYDROXYLASE NDUFAF5, MITOCHONDRIAL"/>
    <property type="match status" value="1"/>
</dbReference>